<proteinExistence type="predicted"/>
<organism evidence="2">
    <name type="scientific">Arundo donax</name>
    <name type="common">Giant reed</name>
    <name type="synonym">Donax arundinaceus</name>
    <dbReference type="NCBI Taxonomy" id="35708"/>
    <lineage>
        <taxon>Eukaryota</taxon>
        <taxon>Viridiplantae</taxon>
        <taxon>Streptophyta</taxon>
        <taxon>Embryophyta</taxon>
        <taxon>Tracheophyta</taxon>
        <taxon>Spermatophyta</taxon>
        <taxon>Magnoliopsida</taxon>
        <taxon>Liliopsida</taxon>
        <taxon>Poales</taxon>
        <taxon>Poaceae</taxon>
        <taxon>PACMAD clade</taxon>
        <taxon>Arundinoideae</taxon>
        <taxon>Arundineae</taxon>
        <taxon>Arundo</taxon>
    </lineage>
</organism>
<name>A0A0A9F2Q0_ARUDO</name>
<dbReference type="AlphaFoldDB" id="A0A0A9F2Q0"/>
<protein>
    <submittedName>
        <fullName evidence="2">Uncharacterized protein</fullName>
    </submittedName>
</protein>
<reference evidence="2" key="2">
    <citation type="journal article" date="2015" name="Data Brief">
        <title>Shoot transcriptome of the giant reed, Arundo donax.</title>
        <authorList>
            <person name="Barrero R.A."/>
            <person name="Guerrero F.D."/>
            <person name="Moolhuijzen P."/>
            <person name="Goolsby J.A."/>
            <person name="Tidwell J."/>
            <person name="Bellgard S.E."/>
            <person name="Bellgard M.I."/>
        </authorList>
    </citation>
    <scope>NUCLEOTIDE SEQUENCE</scope>
    <source>
        <tissue evidence="2">Shoot tissue taken approximately 20 cm above the soil surface</tissue>
    </source>
</reference>
<evidence type="ECO:0000256" key="1">
    <source>
        <dbReference type="SAM" id="MobiDB-lite"/>
    </source>
</evidence>
<accession>A0A0A9F2Q0</accession>
<dbReference type="EMBL" id="GBRH01190586">
    <property type="protein sequence ID" value="JAE07310.1"/>
    <property type="molecule type" value="Transcribed_RNA"/>
</dbReference>
<reference evidence="2" key="1">
    <citation type="submission" date="2014-09" db="EMBL/GenBank/DDBJ databases">
        <authorList>
            <person name="Magalhaes I.L.F."/>
            <person name="Oliveira U."/>
            <person name="Santos F.R."/>
            <person name="Vidigal T.H.D.A."/>
            <person name="Brescovit A.D."/>
            <person name="Santos A.J."/>
        </authorList>
    </citation>
    <scope>NUCLEOTIDE SEQUENCE</scope>
    <source>
        <tissue evidence="2">Shoot tissue taken approximately 20 cm above the soil surface</tissue>
    </source>
</reference>
<sequence>MRGCSSSDGARRRTSGSCSGGGRT</sequence>
<evidence type="ECO:0000313" key="2">
    <source>
        <dbReference type="EMBL" id="JAE07310.1"/>
    </source>
</evidence>
<feature type="region of interest" description="Disordered" evidence="1">
    <location>
        <begin position="1"/>
        <end position="24"/>
    </location>
</feature>